<evidence type="ECO:0000259" key="8">
    <source>
        <dbReference type="Pfam" id="PF01431"/>
    </source>
</evidence>
<name>A0A8K0SEU3_9HYPO</name>
<reference evidence="10" key="1">
    <citation type="journal article" date="2021" name="Nat. Commun.">
        <title>Genetic determinants of endophytism in the Arabidopsis root mycobiome.</title>
        <authorList>
            <person name="Mesny F."/>
            <person name="Miyauchi S."/>
            <person name="Thiergart T."/>
            <person name="Pickel B."/>
            <person name="Atanasova L."/>
            <person name="Karlsson M."/>
            <person name="Huettel B."/>
            <person name="Barry K.W."/>
            <person name="Haridas S."/>
            <person name="Chen C."/>
            <person name="Bauer D."/>
            <person name="Andreopoulos W."/>
            <person name="Pangilinan J."/>
            <person name="LaButti K."/>
            <person name="Riley R."/>
            <person name="Lipzen A."/>
            <person name="Clum A."/>
            <person name="Drula E."/>
            <person name="Henrissat B."/>
            <person name="Kohler A."/>
            <person name="Grigoriev I.V."/>
            <person name="Martin F.M."/>
            <person name="Hacquard S."/>
        </authorList>
    </citation>
    <scope>NUCLEOTIDE SEQUENCE</scope>
    <source>
        <strain evidence="10">MPI-CAGE-CH-0235</strain>
    </source>
</reference>
<dbReference type="Pfam" id="PF05649">
    <property type="entry name" value="Peptidase_M13_N"/>
    <property type="match status" value="1"/>
</dbReference>
<keyword evidence="4" id="KW-0479">Metal-binding</keyword>
<keyword evidence="3" id="KW-0645">Protease</keyword>
<evidence type="ECO:0000256" key="4">
    <source>
        <dbReference type="ARBA" id="ARBA00022723"/>
    </source>
</evidence>
<dbReference type="InterPro" id="IPR042089">
    <property type="entry name" value="Peptidase_M13_dom_2"/>
</dbReference>
<dbReference type="PROSITE" id="PS51885">
    <property type="entry name" value="NEPRILYSIN"/>
    <property type="match status" value="1"/>
</dbReference>
<dbReference type="InterPro" id="IPR024079">
    <property type="entry name" value="MetalloPept_cat_dom_sf"/>
</dbReference>
<dbReference type="GO" id="GO:0046872">
    <property type="term" value="F:metal ion binding"/>
    <property type="evidence" value="ECO:0007669"/>
    <property type="project" value="UniProtKB-KW"/>
</dbReference>
<dbReference type="InterPro" id="IPR018497">
    <property type="entry name" value="Peptidase_M13_C"/>
</dbReference>
<keyword evidence="6" id="KW-0862">Zinc</keyword>
<dbReference type="GO" id="GO:0005886">
    <property type="term" value="C:plasma membrane"/>
    <property type="evidence" value="ECO:0007669"/>
    <property type="project" value="TreeGrafter"/>
</dbReference>
<dbReference type="PANTHER" id="PTHR11733:SF167">
    <property type="entry name" value="FI17812P1-RELATED"/>
    <property type="match status" value="1"/>
</dbReference>
<evidence type="ECO:0000256" key="1">
    <source>
        <dbReference type="ARBA" id="ARBA00001947"/>
    </source>
</evidence>
<dbReference type="Gene3D" id="3.40.390.10">
    <property type="entry name" value="Collagenase (Catalytic Domain)"/>
    <property type="match status" value="1"/>
</dbReference>
<dbReference type="PRINTS" id="PR00786">
    <property type="entry name" value="NEPRILYSIN"/>
</dbReference>
<evidence type="ECO:0008006" key="12">
    <source>
        <dbReference type="Google" id="ProtNLM"/>
    </source>
</evidence>
<evidence type="ECO:0000256" key="6">
    <source>
        <dbReference type="ARBA" id="ARBA00022833"/>
    </source>
</evidence>
<comment type="similarity">
    <text evidence="2">Belongs to the peptidase M13 family.</text>
</comment>
<evidence type="ECO:0000313" key="11">
    <source>
        <dbReference type="Proteomes" id="UP000813444"/>
    </source>
</evidence>
<keyword evidence="11" id="KW-1185">Reference proteome</keyword>
<dbReference type="Pfam" id="PF01431">
    <property type="entry name" value="Peptidase_M13"/>
    <property type="match status" value="1"/>
</dbReference>
<dbReference type="InterPro" id="IPR000718">
    <property type="entry name" value="Peptidase_M13"/>
</dbReference>
<dbReference type="PANTHER" id="PTHR11733">
    <property type="entry name" value="ZINC METALLOPROTEASE FAMILY M13 NEPRILYSIN-RELATED"/>
    <property type="match status" value="1"/>
</dbReference>
<dbReference type="GO" id="GO:0004222">
    <property type="term" value="F:metalloendopeptidase activity"/>
    <property type="evidence" value="ECO:0007669"/>
    <property type="project" value="InterPro"/>
</dbReference>
<dbReference type="InterPro" id="IPR008753">
    <property type="entry name" value="Peptidase_M13_N"/>
</dbReference>
<dbReference type="GO" id="GO:0016485">
    <property type="term" value="P:protein processing"/>
    <property type="evidence" value="ECO:0007669"/>
    <property type="project" value="TreeGrafter"/>
</dbReference>
<keyword evidence="7" id="KW-0482">Metalloprotease</keyword>
<accession>A0A8K0SEU3</accession>
<dbReference type="Proteomes" id="UP000813444">
    <property type="component" value="Unassembled WGS sequence"/>
</dbReference>
<organism evidence="10 11">
    <name type="scientific">Stachybotrys elegans</name>
    <dbReference type="NCBI Taxonomy" id="80388"/>
    <lineage>
        <taxon>Eukaryota</taxon>
        <taxon>Fungi</taxon>
        <taxon>Dikarya</taxon>
        <taxon>Ascomycota</taxon>
        <taxon>Pezizomycotina</taxon>
        <taxon>Sordariomycetes</taxon>
        <taxon>Hypocreomycetidae</taxon>
        <taxon>Hypocreales</taxon>
        <taxon>Stachybotryaceae</taxon>
        <taxon>Stachybotrys</taxon>
    </lineage>
</organism>
<keyword evidence="5" id="KW-0378">Hydrolase</keyword>
<evidence type="ECO:0000256" key="2">
    <source>
        <dbReference type="ARBA" id="ARBA00007357"/>
    </source>
</evidence>
<proteinExistence type="inferred from homology"/>
<protein>
    <recommendedName>
        <fullName evidence="12">Peptidase M13 C-terminal domain-containing protein</fullName>
    </recommendedName>
</protein>
<gene>
    <name evidence="10" type="ORF">B0I35DRAFT_363580</name>
</gene>
<dbReference type="AlphaFoldDB" id="A0A8K0SEU3"/>
<dbReference type="OrthoDB" id="6475849at2759"/>
<dbReference type="SUPFAM" id="SSF55486">
    <property type="entry name" value="Metalloproteases ('zincins'), catalytic domain"/>
    <property type="match status" value="1"/>
</dbReference>
<evidence type="ECO:0000313" key="10">
    <source>
        <dbReference type="EMBL" id="KAH7304300.1"/>
    </source>
</evidence>
<dbReference type="Gene3D" id="1.10.1380.10">
    <property type="entry name" value="Neutral endopeptidase , domain2"/>
    <property type="match status" value="1"/>
</dbReference>
<comment type="caution">
    <text evidence="10">The sequence shown here is derived from an EMBL/GenBank/DDBJ whole genome shotgun (WGS) entry which is preliminary data.</text>
</comment>
<feature type="domain" description="Peptidase M13 N-terminal" evidence="9">
    <location>
        <begin position="39"/>
        <end position="464"/>
    </location>
</feature>
<evidence type="ECO:0000256" key="5">
    <source>
        <dbReference type="ARBA" id="ARBA00022801"/>
    </source>
</evidence>
<comment type="cofactor">
    <cofactor evidence="1">
        <name>Zn(2+)</name>
        <dbReference type="ChEBI" id="CHEBI:29105"/>
    </cofactor>
</comment>
<dbReference type="EMBL" id="JAGPNK010000024">
    <property type="protein sequence ID" value="KAH7304300.1"/>
    <property type="molecule type" value="Genomic_DNA"/>
</dbReference>
<evidence type="ECO:0000256" key="7">
    <source>
        <dbReference type="ARBA" id="ARBA00023049"/>
    </source>
</evidence>
<evidence type="ECO:0000256" key="3">
    <source>
        <dbReference type="ARBA" id="ARBA00022670"/>
    </source>
</evidence>
<sequence length="729" mass="81319">MSIGTGLGASGSVCTSPACVHAASEILKSLATNYTDIDPCTNFAQYACGNWPTWNEIPAGHIFIDARTSLAREIYSIASGILDNGYPEGSSAGWITVDLTEEEAEIDKRNFDKLQHAYQTCLTTHDQDEEGLQALVAFVQDVTEAFQVAAGSSPPFDLASAMGRTLTIFETYGIGTTQNIFQRQNNWNPNETHIHIMAPLGGETLPDDKELAETYMVLASELLSALHPQNIAAEHARRLLGASLEIQEQINNFAIMSQIEEAQLYMDNPLDAYSPRTSLSDLQARFPELNLDHVVRQLAPSGYSAERIAVPPSSYFENITQLITTTPSDVLQTYFVWTAISTLAGYVDSDVTRRWNDFRNVLQGSESRLPRWERCIGFLDEGAEWLASHQLASFFGPSGMTWILTRFFIDNHYTPAAENLTSHITKYLSDGFAKRLENADWISRDVKNTALRKIHSMVFATGFPTDPDTINPTTLEEYYSDIIIADNHLENVLSLAKAAIGKRWSILERPSVRGQFKMSSLAATAYQDWQLNSARLLAGIQQFPFFDVTFPSYLLFGGIGSVVGHEITHGFDHLGRQYDASGNMSSWWDEESVNRFVERSACFVEQYSNFTFTAPNGTQVMLNGTLSLNENIADAGGVATSYLAWKQWEEREGRAMGLPGLQDFTNEQLFFIRWGQIFCRNSPAEVDIAGMQMNTHAPHDARIMLTLQNNVGFKEAFDCPTKEPTCELW</sequence>
<feature type="domain" description="Peptidase M13 C-terminal" evidence="8">
    <location>
        <begin position="529"/>
        <end position="724"/>
    </location>
</feature>
<evidence type="ECO:0000259" key="9">
    <source>
        <dbReference type="Pfam" id="PF05649"/>
    </source>
</evidence>
<dbReference type="CDD" id="cd08662">
    <property type="entry name" value="M13"/>
    <property type="match status" value="1"/>
</dbReference>